<feature type="non-terminal residue" evidence="3">
    <location>
        <position position="117"/>
    </location>
</feature>
<dbReference type="Gene3D" id="3.40.1090.10">
    <property type="entry name" value="Cytosolic phospholipase A2 catalytic domain"/>
    <property type="match status" value="1"/>
</dbReference>
<keyword evidence="1" id="KW-0443">Lipid metabolism</keyword>
<evidence type="ECO:0000313" key="3">
    <source>
        <dbReference type="EMBL" id="MFD0856166.1"/>
    </source>
</evidence>
<dbReference type="Proteomes" id="UP001597083">
    <property type="component" value="Unassembled WGS sequence"/>
</dbReference>
<dbReference type="InterPro" id="IPR002641">
    <property type="entry name" value="PNPLA_dom"/>
</dbReference>
<name>A0ABW3CP82_9ACTN</name>
<reference evidence="4" key="1">
    <citation type="journal article" date="2019" name="Int. J. Syst. Evol. Microbiol.">
        <title>The Global Catalogue of Microorganisms (GCM) 10K type strain sequencing project: providing services to taxonomists for standard genome sequencing and annotation.</title>
        <authorList>
            <consortium name="The Broad Institute Genomics Platform"/>
            <consortium name="The Broad Institute Genome Sequencing Center for Infectious Disease"/>
            <person name="Wu L."/>
            <person name="Ma J."/>
        </authorList>
    </citation>
    <scope>NUCLEOTIDE SEQUENCE [LARGE SCALE GENOMIC DNA]</scope>
    <source>
        <strain evidence="4">JCM 31696</strain>
    </source>
</reference>
<dbReference type="EMBL" id="JBHTIR010003988">
    <property type="protein sequence ID" value="MFD0856166.1"/>
    <property type="molecule type" value="Genomic_DNA"/>
</dbReference>
<sequence length="117" mass="11769">MNEALVLGGGGVGGIAWMTGLLAGLADGGQDVTQSPDLVIGTSAGSTVAAQLGGGLGLDELYARQVEPELQTAELMAELDMEKFGAQMVEALQGAASKTELRRAVGALALKADTVPE</sequence>
<evidence type="ECO:0000313" key="4">
    <source>
        <dbReference type="Proteomes" id="UP001597083"/>
    </source>
</evidence>
<evidence type="ECO:0000259" key="2">
    <source>
        <dbReference type="Pfam" id="PF01734"/>
    </source>
</evidence>
<dbReference type="InterPro" id="IPR016035">
    <property type="entry name" value="Acyl_Trfase/lysoPLipase"/>
</dbReference>
<dbReference type="Pfam" id="PF01734">
    <property type="entry name" value="Patatin"/>
    <property type="match status" value="1"/>
</dbReference>
<evidence type="ECO:0000256" key="1">
    <source>
        <dbReference type="ARBA" id="ARBA00023098"/>
    </source>
</evidence>
<accession>A0ABW3CP82</accession>
<gene>
    <name evidence="3" type="ORF">ACFQ07_28260</name>
</gene>
<organism evidence="3 4">
    <name type="scientific">Actinomadura adrarensis</name>
    <dbReference type="NCBI Taxonomy" id="1819600"/>
    <lineage>
        <taxon>Bacteria</taxon>
        <taxon>Bacillati</taxon>
        <taxon>Actinomycetota</taxon>
        <taxon>Actinomycetes</taxon>
        <taxon>Streptosporangiales</taxon>
        <taxon>Thermomonosporaceae</taxon>
        <taxon>Actinomadura</taxon>
    </lineage>
</organism>
<dbReference type="SUPFAM" id="SSF52151">
    <property type="entry name" value="FabD/lysophospholipase-like"/>
    <property type="match status" value="1"/>
</dbReference>
<proteinExistence type="predicted"/>
<protein>
    <submittedName>
        <fullName evidence="3">Patatin-like phospholipase family protein</fullName>
    </submittedName>
</protein>
<comment type="caution">
    <text evidence="3">The sequence shown here is derived from an EMBL/GenBank/DDBJ whole genome shotgun (WGS) entry which is preliminary data.</text>
</comment>
<feature type="domain" description="PNPLA" evidence="2">
    <location>
        <begin position="5"/>
        <end position="68"/>
    </location>
</feature>
<keyword evidence="4" id="KW-1185">Reference proteome</keyword>